<keyword evidence="1" id="KW-1185">Reference proteome</keyword>
<reference evidence="2" key="1">
    <citation type="submission" date="2016-11" db="UniProtKB">
        <authorList>
            <consortium name="WormBaseParasite"/>
        </authorList>
    </citation>
    <scope>IDENTIFICATION</scope>
</reference>
<evidence type="ECO:0000313" key="1">
    <source>
        <dbReference type="Proteomes" id="UP000095280"/>
    </source>
</evidence>
<proteinExistence type="predicted"/>
<evidence type="ECO:0000313" key="2">
    <source>
        <dbReference type="WBParaSite" id="snap_masked-unitig_30052-processed-gene-0.0-mRNA-1"/>
    </source>
</evidence>
<sequence>MAKRLWLRMFPLGFRDEFLVMFALSWPAPRNKKRMGMYLQRGLMPVLLWLGQNSVIADKTGRFISCYFKPYISSR</sequence>
<protein>
    <submittedName>
        <fullName evidence="2">Secreted protein</fullName>
    </submittedName>
</protein>
<accession>A0A1I8JPZ8</accession>
<organism evidence="1 2">
    <name type="scientific">Macrostomum lignano</name>
    <dbReference type="NCBI Taxonomy" id="282301"/>
    <lineage>
        <taxon>Eukaryota</taxon>
        <taxon>Metazoa</taxon>
        <taxon>Spiralia</taxon>
        <taxon>Lophotrochozoa</taxon>
        <taxon>Platyhelminthes</taxon>
        <taxon>Rhabditophora</taxon>
        <taxon>Macrostomorpha</taxon>
        <taxon>Macrostomida</taxon>
        <taxon>Macrostomidae</taxon>
        <taxon>Macrostomum</taxon>
    </lineage>
</organism>
<name>A0A1I8JPZ8_9PLAT</name>
<dbReference type="AlphaFoldDB" id="A0A1I8JPZ8"/>
<dbReference type="WBParaSite" id="snap_masked-unitig_30052-processed-gene-0.0-mRNA-1">
    <property type="protein sequence ID" value="snap_masked-unitig_30052-processed-gene-0.0-mRNA-1"/>
    <property type="gene ID" value="snap_masked-unitig_30052-processed-gene-0.0"/>
</dbReference>
<dbReference type="Proteomes" id="UP000095280">
    <property type="component" value="Unplaced"/>
</dbReference>